<dbReference type="AlphaFoldDB" id="A0A8H6Z4N8"/>
<dbReference type="EMBL" id="JACAZH010000004">
    <property type="protein sequence ID" value="KAF7370874.1"/>
    <property type="molecule type" value="Genomic_DNA"/>
</dbReference>
<dbReference type="PANTHER" id="PTHR43948">
    <property type="entry name" value="DNAJ HOMOLOG SUBFAMILY B"/>
    <property type="match status" value="1"/>
</dbReference>
<dbReference type="OrthoDB" id="442087at2759"/>
<gene>
    <name evidence="3" type="ORF">MSAN_00721200</name>
</gene>
<reference evidence="3" key="1">
    <citation type="submission" date="2020-05" db="EMBL/GenBank/DDBJ databases">
        <title>Mycena genomes resolve the evolution of fungal bioluminescence.</title>
        <authorList>
            <person name="Tsai I.J."/>
        </authorList>
    </citation>
    <scope>NUCLEOTIDE SEQUENCE</scope>
    <source>
        <strain evidence="3">160909Yilan</strain>
    </source>
</reference>
<dbReference type="GO" id="GO:0005737">
    <property type="term" value="C:cytoplasm"/>
    <property type="evidence" value="ECO:0007669"/>
    <property type="project" value="TreeGrafter"/>
</dbReference>
<feature type="compositionally biased region" description="Low complexity" evidence="1">
    <location>
        <begin position="89"/>
        <end position="99"/>
    </location>
</feature>
<feature type="domain" description="J" evidence="2">
    <location>
        <begin position="11"/>
        <end position="82"/>
    </location>
</feature>
<evidence type="ECO:0000313" key="3">
    <source>
        <dbReference type="EMBL" id="KAF7370874.1"/>
    </source>
</evidence>
<evidence type="ECO:0000259" key="2">
    <source>
        <dbReference type="PROSITE" id="PS50076"/>
    </source>
</evidence>
<dbReference type="PRINTS" id="PR00625">
    <property type="entry name" value="JDOMAIN"/>
</dbReference>
<dbReference type="SMART" id="SM00271">
    <property type="entry name" value="DnaJ"/>
    <property type="match status" value="1"/>
</dbReference>
<name>A0A8H6Z4N8_9AGAR</name>
<dbReference type="PROSITE" id="PS00636">
    <property type="entry name" value="DNAJ_1"/>
    <property type="match status" value="1"/>
</dbReference>
<keyword evidence="4" id="KW-1185">Reference proteome</keyword>
<feature type="region of interest" description="Disordered" evidence="1">
    <location>
        <begin position="80"/>
        <end position="119"/>
    </location>
</feature>
<accession>A0A8H6Z4N8</accession>
<evidence type="ECO:0000256" key="1">
    <source>
        <dbReference type="SAM" id="MobiDB-lite"/>
    </source>
</evidence>
<dbReference type="PANTHER" id="PTHR43948:SF10">
    <property type="entry name" value="MRJ, ISOFORM E"/>
    <property type="match status" value="1"/>
</dbReference>
<feature type="region of interest" description="Disordered" evidence="1">
    <location>
        <begin position="167"/>
        <end position="192"/>
    </location>
</feature>
<comment type="caution">
    <text evidence="3">The sequence shown here is derived from an EMBL/GenBank/DDBJ whole genome shotgun (WGS) entry which is preliminary data.</text>
</comment>
<organism evidence="3 4">
    <name type="scientific">Mycena sanguinolenta</name>
    <dbReference type="NCBI Taxonomy" id="230812"/>
    <lineage>
        <taxon>Eukaryota</taxon>
        <taxon>Fungi</taxon>
        <taxon>Dikarya</taxon>
        <taxon>Basidiomycota</taxon>
        <taxon>Agaricomycotina</taxon>
        <taxon>Agaricomycetes</taxon>
        <taxon>Agaricomycetidae</taxon>
        <taxon>Agaricales</taxon>
        <taxon>Marasmiineae</taxon>
        <taxon>Mycenaceae</taxon>
        <taxon>Mycena</taxon>
    </lineage>
</organism>
<dbReference type="GO" id="GO:0005634">
    <property type="term" value="C:nucleus"/>
    <property type="evidence" value="ECO:0007669"/>
    <property type="project" value="TreeGrafter"/>
</dbReference>
<feature type="compositionally biased region" description="Basic and acidic residues" evidence="1">
    <location>
        <begin position="100"/>
        <end position="119"/>
    </location>
</feature>
<protein>
    <submittedName>
        <fullName evidence="3">Dnaj-like protein subfamily b member 8-like protein</fullName>
    </submittedName>
</protein>
<dbReference type="Pfam" id="PF00226">
    <property type="entry name" value="DnaJ"/>
    <property type="match status" value="1"/>
</dbReference>
<dbReference type="InterPro" id="IPR018253">
    <property type="entry name" value="DnaJ_domain_CS"/>
</dbReference>
<dbReference type="InterPro" id="IPR001623">
    <property type="entry name" value="DnaJ_domain"/>
</dbReference>
<feature type="compositionally biased region" description="Pro residues" evidence="1">
    <location>
        <begin position="182"/>
        <end position="192"/>
    </location>
</feature>
<dbReference type="GO" id="GO:0051087">
    <property type="term" value="F:protein-folding chaperone binding"/>
    <property type="evidence" value="ECO:0007669"/>
    <property type="project" value="TreeGrafter"/>
</dbReference>
<dbReference type="Proteomes" id="UP000623467">
    <property type="component" value="Unassembled WGS sequence"/>
</dbReference>
<feature type="region of interest" description="Disordered" evidence="1">
    <location>
        <begin position="36"/>
        <end position="57"/>
    </location>
</feature>
<dbReference type="CDD" id="cd06257">
    <property type="entry name" value="DnaJ"/>
    <property type="match status" value="1"/>
</dbReference>
<dbReference type="PROSITE" id="PS50076">
    <property type="entry name" value="DNAJ_2"/>
    <property type="match status" value="1"/>
</dbReference>
<evidence type="ECO:0000313" key="4">
    <source>
        <dbReference type="Proteomes" id="UP000623467"/>
    </source>
</evidence>
<dbReference type="InterPro" id="IPR036869">
    <property type="entry name" value="J_dom_sf"/>
</dbReference>
<dbReference type="GO" id="GO:0044183">
    <property type="term" value="F:protein folding chaperone"/>
    <property type="evidence" value="ECO:0007669"/>
    <property type="project" value="TreeGrafter"/>
</dbReference>
<proteinExistence type="predicted"/>
<dbReference type="SUPFAM" id="SSF46565">
    <property type="entry name" value="Chaperone J-domain"/>
    <property type="match status" value="1"/>
</dbReference>
<dbReference type="Gene3D" id="1.10.287.110">
    <property type="entry name" value="DnaJ domain"/>
    <property type="match status" value="1"/>
</dbReference>
<dbReference type="GO" id="GO:0051082">
    <property type="term" value="F:unfolded protein binding"/>
    <property type="evidence" value="ECO:0007669"/>
    <property type="project" value="TreeGrafter"/>
</dbReference>
<sequence length="192" mass="22493">MGSNPPADALSLYEILGVERSASADQIRRAYRAKALETHPDKLDPGASSEDKQASEAKFHAVHEAFEILRDAYKRRAYDIQQGFRPQHSSSFSGEGDLSSEQRRRNEDRQQWARKQREQFEERIRQLRERAAADREERKRREQEAAEYRLMVERMLAELYRKNPEWAERKEKLRRQGHSNTRPPPPPPPVAS</sequence>